<protein>
    <recommendedName>
        <fullName evidence="4">START domain-containing protein</fullName>
    </recommendedName>
</protein>
<dbReference type="RefSeq" id="XP_008618330.1">
    <property type="nucleotide sequence ID" value="XM_008620108.1"/>
</dbReference>
<evidence type="ECO:0000313" key="2">
    <source>
        <dbReference type="EMBL" id="EQC28181.1"/>
    </source>
</evidence>
<reference evidence="2 3" key="1">
    <citation type="submission" date="2012-04" db="EMBL/GenBank/DDBJ databases">
        <title>The Genome Sequence of Saprolegnia declina VS20.</title>
        <authorList>
            <consortium name="The Broad Institute Genome Sequencing Platform"/>
            <person name="Russ C."/>
            <person name="Nusbaum C."/>
            <person name="Tyler B."/>
            <person name="van West P."/>
            <person name="Dieguez-Uribeondo J."/>
            <person name="de Bruijn I."/>
            <person name="Tripathy S."/>
            <person name="Jiang R."/>
            <person name="Young S.K."/>
            <person name="Zeng Q."/>
            <person name="Gargeya S."/>
            <person name="Fitzgerald M."/>
            <person name="Haas B."/>
            <person name="Abouelleil A."/>
            <person name="Alvarado L."/>
            <person name="Arachchi H.M."/>
            <person name="Berlin A."/>
            <person name="Chapman S.B."/>
            <person name="Goldberg J."/>
            <person name="Griggs A."/>
            <person name="Gujja S."/>
            <person name="Hansen M."/>
            <person name="Howarth C."/>
            <person name="Imamovic A."/>
            <person name="Larimer J."/>
            <person name="McCowen C."/>
            <person name="Montmayeur A."/>
            <person name="Murphy C."/>
            <person name="Neiman D."/>
            <person name="Pearson M."/>
            <person name="Priest M."/>
            <person name="Roberts A."/>
            <person name="Saif S."/>
            <person name="Shea T."/>
            <person name="Sisk P."/>
            <person name="Sykes S."/>
            <person name="Wortman J."/>
            <person name="Nusbaum C."/>
            <person name="Birren B."/>
        </authorList>
    </citation>
    <scope>NUCLEOTIDE SEQUENCE [LARGE SCALE GENOMIC DNA]</scope>
    <source>
        <strain evidence="2 3">VS20</strain>
    </source>
</reference>
<feature type="region of interest" description="Disordered" evidence="1">
    <location>
        <begin position="32"/>
        <end position="64"/>
    </location>
</feature>
<dbReference type="OrthoDB" id="73695at2759"/>
<name>T0Q0U5_SAPDV</name>
<dbReference type="EMBL" id="JH767197">
    <property type="protein sequence ID" value="EQC28181.1"/>
    <property type="molecule type" value="Genomic_DNA"/>
</dbReference>
<dbReference type="AlphaFoldDB" id="T0Q0U5"/>
<gene>
    <name evidence="2" type="ORF">SDRG_14006</name>
</gene>
<dbReference type="VEuPathDB" id="FungiDB:SDRG_14006"/>
<feature type="compositionally biased region" description="Low complexity" evidence="1">
    <location>
        <begin position="32"/>
        <end position="44"/>
    </location>
</feature>
<organism evidence="2 3">
    <name type="scientific">Saprolegnia diclina (strain VS20)</name>
    <dbReference type="NCBI Taxonomy" id="1156394"/>
    <lineage>
        <taxon>Eukaryota</taxon>
        <taxon>Sar</taxon>
        <taxon>Stramenopiles</taxon>
        <taxon>Oomycota</taxon>
        <taxon>Saprolegniomycetes</taxon>
        <taxon>Saprolegniales</taxon>
        <taxon>Saprolegniaceae</taxon>
        <taxon>Saprolegnia</taxon>
    </lineage>
</organism>
<dbReference type="InParanoid" id="T0Q0U5"/>
<accession>T0Q0U5</accession>
<evidence type="ECO:0000313" key="3">
    <source>
        <dbReference type="Proteomes" id="UP000030762"/>
    </source>
</evidence>
<evidence type="ECO:0008006" key="4">
    <source>
        <dbReference type="Google" id="ProtNLM"/>
    </source>
</evidence>
<proteinExistence type="predicted"/>
<evidence type="ECO:0000256" key="1">
    <source>
        <dbReference type="SAM" id="MobiDB-lite"/>
    </source>
</evidence>
<dbReference type="Proteomes" id="UP000030762">
    <property type="component" value="Unassembled WGS sequence"/>
</dbReference>
<sequence>MTMDDATALADDEAMCMAHISAFLATTPDFGFGSSSSPTSSDTSLSRPSVDNLRSTKRSRPKDEMARLQATHVELERQLQLLQLLRRPQRTLTPWQARARRVAEAAQRSLQENSRLRRLIDDQRKVLDTLERAVTKRPRCAPLDSTSDGSAVAKIPQLVLDHYDKMESEWIRRRLYDAKAPLRQMTVERSAVDGTMRSFSMVAKMSAPLDYTSLGDLFWTHKTGFLGPSCTVQHTITDDVVCTRELIHRPDVPELVLETHDCLGRFHEPGRMVMVWRSLSANETITRHGADHLVGHRWGWLMVEQISKFESLVQCSMTTRVPAQKETPTAVAPAWVEWLLQFSQTSKDTFGGAMETALFARREELGLSNDSINIQVLIAHPTLHREEVV</sequence>
<dbReference type="GeneID" id="19954733"/>
<keyword evidence="3" id="KW-1185">Reference proteome</keyword>